<dbReference type="SUPFAM" id="SSF53254">
    <property type="entry name" value="Phosphoglycerate mutase-like"/>
    <property type="match status" value="1"/>
</dbReference>
<dbReference type="InterPro" id="IPR029033">
    <property type="entry name" value="His_PPase_superfam"/>
</dbReference>
<dbReference type="PROSITE" id="PS00175">
    <property type="entry name" value="PG_MUTASE"/>
    <property type="match status" value="1"/>
</dbReference>
<evidence type="ECO:0000313" key="4">
    <source>
        <dbReference type="Proteomes" id="UP001225598"/>
    </source>
</evidence>
<dbReference type="SMART" id="SM00855">
    <property type="entry name" value="PGAM"/>
    <property type="match status" value="1"/>
</dbReference>
<dbReference type="EC" id="3.1.3.-" evidence="3"/>
<sequence>MLVLLRHGQTHSNVKRALDTKLPGAALTELGQQQSRDVGPEIMDLYAPERIVTSEALRARQTGHHAFGSLFDDIPAIAGLHEIAAGVHEMATHDEALIEYHEVVHQFFTGDTNAMLTGGENLETFLDRYRTGVEPLLEHTSVVVSHGSAIRTFAARATNVDPKFAQRAILHNCRFVVLNPVGEFGQWELVRWGDEEL</sequence>
<dbReference type="InterPro" id="IPR013078">
    <property type="entry name" value="His_Pase_superF_clade-1"/>
</dbReference>
<dbReference type="Pfam" id="PF00300">
    <property type="entry name" value="His_Phos_1"/>
    <property type="match status" value="1"/>
</dbReference>
<dbReference type="PANTHER" id="PTHR48100:SF1">
    <property type="entry name" value="HISTIDINE PHOSPHATASE FAMILY PROTEIN-RELATED"/>
    <property type="match status" value="1"/>
</dbReference>
<dbReference type="InterPro" id="IPR050275">
    <property type="entry name" value="PGM_Phosphatase"/>
</dbReference>
<dbReference type="Gene3D" id="3.40.50.1240">
    <property type="entry name" value="Phosphoglycerate mutase-like"/>
    <property type="match status" value="1"/>
</dbReference>
<dbReference type="EMBL" id="CP126969">
    <property type="protein sequence ID" value="WIM67525.1"/>
    <property type="molecule type" value="Genomic_DNA"/>
</dbReference>
<keyword evidence="2" id="KW-0413">Isomerase</keyword>
<evidence type="ECO:0000256" key="2">
    <source>
        <dbReference type="ARBA" id="ARBA00023235"/>
    </source>
</evidence>
<proteinExistence type="predicted"/>
<accession>A0ABY8VFI4</accession>
<gene>
    <name evidence="3" type="ORF">QP027_10560</name>
</gene>
<organism evidence="3 4">
    <name type="scientific">Corynebacterium breve</name>
    <dbReference type="NCBI Taxonomy" id="3049799"/>
    <lineage>
        <taxon>Bacteria</taxon>
        <taxon>Bacillati</taxon>
        <taxon>Actinomycetota</taxon>
        <taxon>Actinomycetes</taxon>
        <taxon>Mycobacteriales</taxon>
        <taxon>Corynebacteriaceae</taxon>
        <taxon>Corynebacterium</taxon>
    </lineage>
</organism>
<evidence type="ECO:0000256" key="1">
    <source>
        <dbReference type="ARBA" id="ARBA00023152"/>
    </source>
</evidence>
<dbReference type="Proteomes" id="UP001225598">
    <property type="component" value="Chromosome"/>
</dbReference>
<dbReference type="RefSeq" id="WP_284824675.1">
    <property type="nucleotide sequence ID" value="NZ_CP126969.1"/>
</dbReference>
<dbReference type="PANTHER" id="PTHR48100">
    <property type="entry name" value="BROAD-SPECIFICITY PHOSPHATASE YOR283W-RELATED"/>
    <property type="match status" value="1"/>
</dbReference>
<keyword evidence="3" id="KW-0378">Hydrolase</keyword>
<reference evidence="3 4" key="1">
    <citation type="submission" date="2023-05" db="EMBL/GenBank/DDBJ databases">
        <title>Corynebacterium suedekumii sp. nov. and Corynebacterium breve sp. nov. isolated from raw cow's milk.</title>
        <authorList>
            <person name="Baer M.K."/>
            <person name="Mehl L."/>
            <person name="Hellmuth R."/>
            <person name="Marke G."/>
            <person name="Lipski A."/>
        </authorList>
    </citation>
    <scope>NUCLEOTIDE SEQUENCE [LARGE SCALE GENOMIC DNA]</scope>
    <source>
        <strain evidence="3 4">R4</strain>
    </source>
</reference>
<dbReference type="InterPro" id="IPR001345">
    <property type="entry name" value="PG/BPGM_mutase_AS"/>
</dbReference>
<dbReference type="CDD" id="cd07067">
    <property type="entry name" value="HP_PGM_like"/>
    <property type="match status" value="1"/>
</dbReference>
<keyword evidence="1" id="KW-0324">Glycolysis</keyword>
<protein>
    <submittedName>
        <fullName evidence="3">Histidine phosphatase family protein</fullName>
        <ecNumber evidence="3">3.1.3.-</ecNumber>
    </submittedName>
</protein>
<name>A0ABY8VFI4_9CORY</name>
<keyword evidence="4" id="KW-1185">Reference proteome</keyword>
<evidence type="ECO:0000313" key="3">
    <source>
        <dbReference type="EMBL" id="WIM67525.1"/>
    </source>
</evidence>
<dbReference type="GO" id="GO:0016787">
    <property type="term" value="F:hydrolase activity"/>
    <property type="evidence" value="ECO:0007669"/>
    <property type="project" value="UniProtKB-KW"/>
</dbReference>